<reference evidence="3" key="1">
    <citation type="submission" date="2023-07" db="EMBL/GenBank/DDBJ databases">
        <title>Chromosome-level genome assembly of Artemia franciscana.</title>
        <authorList>
            <person name="Jo E."/>
        </authorList>
    </citation>
    <scope>NUCLEOTIDE SEQUENCE</scope>
    <source>
        <tissue evidence="3">Whole body</tissue>
    </source>
</reference>
<sequence length="143" mass="15988">MLPEETRPKLKNSVSIVVDDCDCDDSSSMPQASMAPTIMTTPINEPDCTDLFSNFETTSPRYTSPRGSISKEECDAKIQQIKEDVQNRRNEFARLLDEHEQVVLTIRRIESRTDLSVILSPTKPETPSIEITSPEATAQSVSQ</sequence>
<evidence type="ECO:0000256" key="2">
    <source>
        <dbReference type="SAM" id="MobiDB-lite"/>
    </source>
</evidence>
<feature type="region of interest" description="Disordered" evidence="2">
    <location>
        <begin position="119"/>
        <end position="143"/>
    </location>
</feature>
<dbReference type="EMBL" id="JAVRJZ010000019">
    <property type="protein sequence ID" value="KAK2707182.1"/>
    <property type="molecule type" value="Genomic_DNA"/>
</dbReference>
<evidence type="ECO:0000313" key="4">
    <source>
        <dbReference type="Proteomes" id="UP001187531"/>
    </source>
</evidence>
<name>A0AA88HLR7_ARTSF</name>
<dbReference type="Proteomes" id="UP001187531">
    <property type="component" value="Unassembled WGS sequence"/>
</dbReference>
<organism evidence="3 4">
    <name type="scientific">Artemia franciscana</name>
    <name type="common">Brine shrimp</name>
    <name type="synonym">Artemia sanfranciscana</name>
    <dbReference type="NCBI Taxonomy" id="6661"/>
    <lineage>
        <taxon>Eukaryota</taxon>
        <taxon>Metazoa</taxon>
        <taxon>Ecdysozoa</taxon>
        <taxon>Arthropoda</taxon>
        <taxon>Crustacea</taxon>
        <taxon>Branchiopoda</taxon>
        <taxon>Anostraca</taxon>
        <taxon>Artemiidae</taxon>
        <taxon>Artemia</taxon>
    </lineage>
</organism>
<evidence type="ECO:0000313" key="3">
    <source>
        <dbReference type="EMBL" id="KAK2707182.1"/>
    </source>
</evidence>
<feature type="region of interest" description="Disordered" evidence="2">
    <location>
        <begin position="25"/>
        <end position="44"/>
    </location>
</feature>
<proteinExistence type="predicted"/>
<keyword evidence="4" id="KW-1185">Reference proteome</keyword>
<dbReference type="EMBL" id="JAVRJZ010000019">
    <property type="protein sequence ID" value="KAK2707181.1"/>
    <property type="molecule type" value="Genomic_DNA"/>
</dbReference>
<comment type="caution">
    <text evidence="3">The sequence shown here is derived from an EMBL/GenBank/DDBJ whole genome shotgun (WGS) entry which is preliminary data.</text>
</comment>
<dbReference type="AlphaFoldDB" id="A0AA88HLR7"/>
<gene>
    <name evidence="3" type="ORF">QYM36_015011</name>
</gene>
<keyword evidence="1" id="KW-0175">Coiled coil</keyword>
<evidence type="ECO:0000256" key="1">
    <source>
        <dbReference type="SAM" id="Coils"/>
    </source>
</evidence>
<feature type="compositionally biased region" description="Polar residues" evidence="2">
    <location>
        <begin position="123"/>
        <end position="143"/>
    </location>
</feature>
<feature type="coiled-coil region" evidence="1">
    <location>
        <begin position="71"/>
        <end position="102"/>
    </location>
</feature>
<accession>A0AA88HLR7</accession>
<protein>
    <submittedName>
        <fullName evidence="3">Uncharacterized protein</fullName>
    </submittedName>
</protein>